<proteinExistence type="predicted"/>
<feature type="transmembrane region" description="Helical" evidence="1">
    <location>
        <begin position="137"/>
        <end position="163"/>
    </location>
</feature>
<keyword evidence="3" id="KW-1185">Reference proteome</keyword>
<sequence length="175" mass="18500">MKLNVKKLIINSLLLAVGLILHEITPPIIMGMKPDLALIMLFIVILINDDYQTALTSGIVCGILTALTTGFPNGQVPNIIDKIVTSHAVYLMLLPIRNKLNSQVKAVVITIIGTIISGSVFLGSAAILAGLPGGASFKALFIGVVLPATLINAIGGVILYNIINISLKRSNSKVY</sequence>
<evidence type="ECO:0000256" key="1">
    <source>
        <dbReference type="SAM" id="Phobius"/>
    </source>
</evidence>
<dbReference type="Gene3D" id="1.10.1760.20">
    <property type="match status" value="1"/>
</dbReference>
<dbReference type="STRING" id="36844.SAMN04488501_107176"/>
<dbReference type="PATRIC" id="fig|1121318.3.peg.434"/>
<organism evidence="2 3">
    <name type="scientific">Clostridium homopropionicum DSM 5847</name>
    <dbReference type="NCBI Taxonomy" id="1121318"/>
    <lineage>
        <taxon>Bacteria</taxon>
        <taxon>Bacillati</taxon>
        <taxon>Bacillota</taxon>
        <taxon>Clostridia</taxon>
        <taxon>Eubacteriales</taxon>
        <taxon>Clostridiaceae</taxon>
        <taxon>Clostridium</taxon>
    </lineage>
</organism>
<keyword evidence="1" id="KW-1133">Transmembrane helix</keyword>
<dbReference type="InterPro" id="IPR031360">
    <property type="entry name" value="TrpP"/>
</dbReference>
<protein>
    <submittedName>
        <fullName evidence="2">Putative tryptophan transport protein</fullName>
    </submittedName>
</protein>
<keyword evidence="1" id="KW-0812">Transmembrane</keyword>
<dbReference type="EMBL" id="LHUR01000010">
    <property type="protein sequence ID" value="KOA21299.1"/>
    <property type="molecule type" value="Genomic_DNA"/>
</dbReference>
<feature type="transmembrane region" description="Helical" evidence="1">
    <location>
        <begin position="7"/>
        <end position="22"/>
    </location>
</feature>
<name>A0A0L6ZE91_9CLOT</name>
<dbReference type="RefSeq" id="WP_052220027.1">
    <property type="nucleotide sequence ID" value="NZ_LHUR01000010.1"/>
</dbReference>
<reference evidence="3" key="1">
    <citation type="submission" date="2015-08" db="EMBL/GenBank/DDBJ databases">
        <title>Genome sequence of the strict anaerobe Clostridium homopropionicum LuHBu1 (DSM 5847T).</title>
        <authorList>
            <person name="Poehlein A."/>
            <person name="Beck M."/>
            <person name="Schiel-Bengelsdorf B."/>
            <person name="Bengelsdorf F.R."/>
            <person name="Daniel R."/>
            <person name="Duerre P."/>
        </authorList>
    </citation>
    <scope>NUCLEOTIDE SEQUENCE [LARGE SCALE GENOMIC DNA]</scope>
    <source>
        <strain evidence="3">DSM 5847</strain>
    </source>
</reference>
<evidence type="ECO:0000313" key="2">
    <source>
        <dbReference type="EMBL" id="KOA21299.1"/>
    </source>
</evidence>
<evidence type="ECO:0000313" key="3">
    <source>
        <dbReference type="Proteomes" id="UP000037043"/>
    </source>
</evidence>
<feature type="transmembrane region" description="Helical" evidence="1">
    <location>
        <begin position="54"/>
        <end position="73"/>
    </location>
</feature>
<accession>A0A0L6ZE91</accession>
<dbReference type="Pfam" id="PF17099">
    <property type="entry name" value="TrpP"/>
    <property type="match status" value="1"/>
</dbReference>
<feature type="transmembrane region" description="Helical" evidence="1">
    <location>
        <begin position="108"/>
        <end position="131"/>
    </location>
</feature>
<dbReference type="AlphaFoldDB" id="A0A0L6ZE91"/>
<keyword evidence="1" id="KW-0472">Membrane</keyword>
<dbReference type="Proteomes" id="UP000037043">
    <property type="component" value="Unassembled WGS sequence"/>
</dbReference>
<comment type="caution">
    <text evidence="2">The sequence shown here is derived from an EMBL/GenBank/DDBJ whole genome shotgun (WGS) entry which is preliminary data.</text>
</comment>
<gene>
    <name evidence="2" type="primary">trpP</name>
    <name evidence="2" type="ORF">CLHOM_04290</name>
</gene>